<sequence length="111" mass="12509">MPVTIGRGRLWAACVLEDVNVSRVHASIDLRDGYLFVRDETSRNGTWVDGSKVPPNVWTAVGSAKKLHEMRISRWAILFPATLLLCDPRTPPRSGERARSPRDTSTRTPRR</sequence>
<gene>
    <name evidence="3" type="ORF">LZC94_02270</name>
</gene>
<evidence type="ECO:0000313" key="4">
    <source>
        <dbReference type="Proteomes" id="UP001370348"/>
    </source>
</evidence>
<evidence type="ECO:0000256" key="1">
    <source>
        <dbReference type="SAM" id="MobiDB-lite"/>
    </source>
</evidence>
<protein>
    <submittedName>
        <fullName evidence="3">FHA domain-containing protein</fullName>
    </submittedName>
</protein>
<dbReference type="Gene3D" id="2.60.200.20">
    <property type="match status" value="1"/>
</dbReference>
<feature type="region of interest" description="Disordered" evidence="1">
    <location>
        <begin position="87"/>
        <end position="111"/>
    </location>
</feature>
<evidence type="ECO:0000313" key="3">
    <source>
        <dbReference type="EMBL" id="WXB16107.1"/>
    </source>
</evidence>
<dbReference type="Pfam" id="PF00498">
    <property type="entry name" value="FHA"/>
    <property type="match status" value="1"/>
</dbReference>
<feature type="domain" description="FHA" evidence="2">
    <location>
        <begin position="3"/>
        <end position="53"/>
    </location>
</feature>
<feature type="compositionally biased region" description="Basic and acidic residues" evidence="1">
    <location>
        <begin position="94"/>
        <end position="105"/>
    </location>
</feature>
<keyword evidence="4" id="KW-1185">Reference proteome</keyword>
<dbReference type="CDD" id="cd00060">
    <property type="entry name" value="FHA"/>
    <property type="match status" value="1"/>
</dbReference>
<dbReference type="RefSeq" id="WP_394825735.1">
    <property type="nucleotide sequence ID" value="NZ_CP089984.1"/>
</dbReference>
<dbReference type="Proteomes" id="UP001370348">
    <property type="component" value="Chromosome"/>
</dbReference>
<accession>A0ABZ2M3V8</accession>
<dbReference type="SMART" id="SM00240">
    <property type="entry name" value="FHA"/>
    <property type="match status" value="1"/>
</dbReference>
<dbReference type="SUPFAM" id="SSF49879">
    <property type="entry name" value="SMAD/FHA domain"/>
    <property type="match status" value="1"/>
</dbReference>
<name>A0ABZ2M3V8_9BACT</name>
<evidence type="ECO:0000259" key="2">
    <source>
        <dbReference type="PROSITE" id="PS50006"/>
    </source>
</evidence>
<reference evidence="3 4" key="1">
    <citation type="submission" date="2021-12" db="EMBL/GenBank/DDBJ databases">
        <title>Discovery of the Pendulisporaceae a myxobacterial family with distinct sporulation behavior and unique specialized metabolism.</title>
        <authorList>
            <person name="Garcia R."/>
            <person name="Popoff A."/>
            <person name="Bader C.D."/>
            <person name="Loehr J."/>
            <person name="Walesch S."/>
            <person name="Walt C."/>
            <person name="Boldt J."/>
            <person name="Bunk B."/>
            <person name="Haeckl F.J.F.P.J."/>
            <person name="Gunesch A.P."/>
            <person name="Birkelbach J."/>
            <person name="Nuebel U."/>
            <person name="Pietschmann T."/>
            <person name="Bach T."/>
            <person name="Mueller R."/>
        </authorList>
    </citation>
    <scope>NUCLEOTIDE SEQUENCE [LARGE SCALE GENOMIC DNA]</scope>
    <source>
        <strain evidence="3 4">MSr11954</strain>
    </source>
</reference>
<dbReference type="EMBL" id="CP089984">
    <property type="protein sequence ID" value="WXB16107.1"/>
    <property type="molecule type" value="Genomic_DNA"/>
</dbReference>
<dbReference type="PROSITE" id="PS50006">
    <property type="entry name" value="FHA_DOMAIN"/>
    <property type="match status" value="1"/>
</dbReference>
<proteinExistence type="predicted"/>
<dbReference type="InterPro" id="IPR008984">
    <property type="entry name" value="SMAD_FHA_dom_sf"/>
</dbReference>
<dbReference type="InterPro" id="IPR000253">
    <property type="entry name" value="FHA_dom"/>
</dbReference>
<organism evidence="3 4">
    <name type="scientific">Pendulispora albinea</name>
    <dbReference type="NCBI Taxonomy" id="2741071"/>
    <lineage>
        <taxon>Bacteria</taxon>
        <taxon>Pseudomonadati</taxon>
        <taxon>Myxococcota</taxon>
        <taxon>Myxococcia</taxon>
        <taxon>Myxococcales</taxon>
        <taxon>Sorangiineae</taxon>
        <taxon>Pendulisporaceae</taxon>
        <taxon>Pendulispora</taxon>
    </lineage>
</organism>